<dbReference type="InterPro" id="IPR043990">
    <property type="entry name" value="AC_1"/>
</dbReference>
<reference evidence="4 5" key="1">
    <citation type="submission" date="2016-04" db="EMBL/GenBank/DDBJ databases">
        <title>ATOL: Assembling a taxonomically balanced genome-scale reconstruction of the evolutionary history of the Enterobacteriaceae.</title>
        <authorList>
            <person name="Plunkett G.III."/>
            <person name="Neeno-Eckwall E.C."/>
            <person name="Glasner J.D."/>
            <person name="Perna N.T."/>
        </authorList>
    </citation>
    <scope>NUCLEOTIDE SEQUENCE [LARGE SCALE GENOMIC DNA]</scope>
    <source>
        <strain evidence="4 5">ATCC 51604</strain>
    </source>
</reference>
<dbReference type="Gene3D" id="2.160.20.20">
    <property type="match status" value="1"/>
</dbReference>
<dbReference type="Pfam" id="PF03797">
    <property type="entry name" value="Autotransporter"/>
    <property type="match status" value="1"/>
</dbReference>
<feature type="region of interest" description="Disordered" evidence="2">
    <location>
        <begin position="471"/>
        <end position="512"/>
    </location>
</feature>
<dbReference type="EMBL" id="LXEP01000070">
    <property type="protein sequence ID" value="OAT15581.1"/>
    <property type="molecule type" value="Genomic_DNA"/>
</dbReference>
<dbReference type="InterPro" id="IPR051551">
    <property type="entry name" value="Autotransporter_adhesion"/>
</dbReference>
<dbReference type="PATRIC" id="fig|1354253.4.peg.4898"/>
<evidence type="ECO:0000256" key="2">
    <source>
        <dbReference type="SAM" id="MobiDB-lite"/>
    </source>
</evidence>
<dbReference type="GO" id="GO:0019867">
    <property type="term" value="C:outer membrane"/>
    <property type="evidence" value="ECO:0007669"/>
    <property type="project" value="InterPro"/>
</dbReference>
<dbReference type="InterPro" id="IPR036709">
    <property type="entry name" value="Autotransporte_beta_dom_sf"/>
</dbReference>
<dbReference type="Pfam" id="PF12951">
    <property type="entry name" value="PATR"/>
    <property type="match status" value="2"/>
</dbReference>
<dbReference type="NCBIfam" id="TIGR01414">
    <property type="entry name" value="autotrans_barl"/>
    <property type="match status" value="1"/>
</dbReference>
<dbReference type="SUPFAM" id="SSF103515">
    <property type="entry name" value="Autotransporter"/>
    <property type="match status" value="1"/>
</dbReference>
<dbReference type="InterPro" id="IPR011050">
    <property type="entry name" value="Pectin_lyase_fold/virulence"/>
</dbReference>
<dbReference type="Proteomes" id="UP000078504">
    <property type="component" value="Unassembled WGS sequence"/>
</dbReference>
<evidence type="ECO:0000313" key="4">
    <source>
        <dbReference type="EMBL" id="OAT15581.1"/>
    </source>
</evidence>
<dbReference type="Gene3D" id="2.40.128.130">
    <property type="entry name" value="Autotransporter beta-domain"/>
    <property type="match status" value="1"/>
</dbReference>
<dbReference type="AlphaFoldDB" id="A0A1B7HIW0"/>
<gene>
    <name evidence="4" type="ORF">M977_04715</name>
</gene>
<dbReference type="PANTHER" id="PTHR35037:SF3">
    <property type="entry name" value="C-TERMINAL REGION OF AIDA-LIKE PROTEIN"/>
    <property type="match status" value="1"/>
</dbReference>
<feature type="compositionally biased region" description="Pro residues" evidence="2">
    <location>
        <begin position="479"/>
        <end position="490"/>
    </location>
</feature>
<name>A0A1B7HIW0_9ENTR</name>
<dbReference type="NCBIfam" id="TIGR02601">
    <property type="entry name" value="autotrns_rpt"/>
    <property type="match status" value="2"/>
</dbReference>
<dbReference type="SUPFAM" id="SSF51126">
    <property type="entry name" value="Pectin lyase-like"/>
    <property type="match status" value="2"/>
</dbReference>
<dbReference type="InterPro" id="IPR012332">
    <property type="entry name" value="Autotransporter_pectin_lyase_C"/>
</dbReference>
<evidence type="ECO:0000313" key="5">
    <source>
        <dbReference type="Proteomes" id="UP000078504"/>
    </source>
</evidence>
<dbReference type="PANTHER" id="PTHR35037">
    <property type="entry name" value="C-TERMINAL REGION OF AIDA-LIKE PROTEIN"/>
    <property type="match status" value="1"/>
</dbReference>
<comment type="caution">
    <text evidence="4">The sequence shown here is derived from an EMBL/GenBank/DDBJ whole genome shotgun (WGS) entry which is preliminary data.</text>
</comment>
<dbReference type="PROSITE" id="PS51208">
    <property type="entry name" value="AUTOTRANSPORTER"/>
    <property type="match status" value="1"/>
</dbReference>
<dbReference type="Pfam" id="PF18883">
    <property type="entry name" value="AC_1"/>
    <property type="match status" value="1"/>
</dbReference>
<dbReference type="SMART" id="SM00869">
    <property type="entry name" value="Autotransporter"/>
    <property type="match status" value="1"/>
</dbReference>
<sequence>MTLGGTLNVVTSQGGVFDPGVYRLINYTGTMTNNGLAFGTIPSSDYSLQTSVANQVNLLNSAGLTLNVWDGDAGPKYDSVVNGGNGTWQATQGNENWTDPNGLINAPFTDRAFAIFEATPGTVTVDNSLGDVTVAGMQFASDGYLIQGQPIVLAGSATTPDQSIIRVGDGTASGAAYTATIDSELTGRSRLVKTDLGTLVLSGGNTYTGGTVINGGVVSIADDANLGDIAGGVTLNDGTLRITDNLATTRAITTGDVGGTVDVATDKAVTLLTGVSGTGGLTKQGTGELQLTQASTYAGATHIAQGTLSTLNSGVLNAASPVQIDSNATLNLANNNQQTGSLTNNGTIDFGSIPGTQLVVNGDYQGTGGRLVMNSVLAGDDSLSDRLTISGASSGTTELAVTNRGGLGASTVDGIKVVSVGGASNSNFTLKSDYLFQGKQAIVAGAYSYQLYKNGVTSPRDGSWYLRSQLTTPVSQDDSPPPPPPPPPPLTDGSSTTPPITGGSSSAPQVTQPVWQPGVPLYESYSTVLSKLNTLSTFKQRIGGRSWSDDDSAGNNVQLGSWGRIVGEKAKNTAQSSATDSTLRSDTIMWQLGEDKLLKQNEYGALVGGINARYGKVNADVNSLFGKGSIDTTGYGPGLTLTWYGNNGWYSDNQAQLSWYQSSLNSDTLNKSMTDNNHAHGYALSTEVGKHFALSDNWSLTPQTQLVYSSVKFNDFTDPYGTAVHDNGNGSLVWRVGVAPEYQHNWQDGKGHSGIRVYGIMDIEKTFSSASSVNVSGINVSRQDQAEWGNVGMGGEVQLADGKYRLYGEVSGKTALKGSPENNYAGSATVGFRMNF</sequence>
<feature type="domain" description="Autotransporter" evidence="3">
    <location>
        <begin position="554"/>
        <end position="836"/>
    </location>
</feature>
<feature type="compositionally biased region" description="Low complexity" evidence="2">
    <location>
        <begin position="491"/>
        <end position="508"/>
    </location>
</feature>
<accession>A0A1B7HIW0</accession>
<evidence type="ECO:0000256" key="1">
    <source>
        <dbReference type="ARBA" id="ARBA00022729"/>
    </source>
</evidence>
<organism evidence="4 5">
    <name type="scientific">Buttiauxella gaviniae ATCC 51604</name>
    <dbReference type="NCBI Taxonomy" id="1354253"/>
    <lineage>
        <taxon>Bacteria</taxon>
        <taxon>Pseudomonadati</taxon>
        <taxon>Pseudomonadota</taxon>
        <taxon>Gammaproteobacteria</taxon>
        <taxon>Enterobacterales</taxon>
        <taxon>Enterobacteriaceae</taxon>
        <taxon>Buttiauxella</taxon>
    </lineage>
</organism>
<dbReference type="InterPro" id="IPR006315">
    <property type="entry name" value="OM_autotransptr_brl_dom"/>
</dbReference>
<evidence type="ECO:0000259" key="3">
    <source>
        <dbReference type="PROSITE" id="PS51208"/>
    </source>
</evidence>
<dbReference type="CDD" id="cd01344">
    <property type="entry name" value="PL2_Passenger_AT"/>
    <property type="match status" value="1"/>
</dbReference>
<protein>
    <submittedName>
        <fullName evidence="4">Type V secretory pathway adhesin</fullName>
    </submittedName>
</protein>
<keyword evidence="1" id="KW-0732">Signal</keyword>
<dbReference type="InterPro" id="IPR005546">
    <property type="entry name" value="Autotransporte_beta"/>
</dbReference>
<dbReference type="InterPro" id="IPR013425">
    <property type="entry name" value="Autotrns_rpt"/>
</dbReference>
<proteinExistence type="predicted"/>